<dbReference type="InterPro" id="IPR048502">
    <property type="entry name" value="NamZ_N"/>
</dbReference>
<keyword evidence="4" id="KW-1185">Reference proteome</keyword>
<feature type="domain" description="Peptidoglycan beta-N-acetylmuramidase NamZ N-terminal" evidence="1">
    <location>
        <begin position="68"/>
        <end position="276"/>
    </location>
</feature>
<proteinExistence type="predicted"/>
<dbReference type="GO" id="GO:0033922">
    <property type="term" value="F:peptidoglycan beta-N-acetylmuramidase activity"/>
    <property type="evidence" value="ECO:0007669"/>
    <property type="project" value="InterPro"/>
</dbReference>
<organism evidence="3 4">
    <name type="scientific">Gelidibacter gilvus</name>
    <dbReference type="NCBI Taxonomy" id="59602"/>
    <lineage>
        <taxon>Bacteria</taxon>
        <taxon>Pseudomonadati</taxon>
        <taxon>Bacteroidota</taxon>
        <taxon>Flavobacteriia</taxon>
        <taxon>Flavobacteriales</taxon>
        <taxon>Flavobacteriaceae</taxon>
        <taxon>Gelidibacter</taxon>
    </lineage>
</organism>
<dbReference type="Pfam" id="PF20732">
    <property type="entry name" value="NamZ_C"/>
    <property type="match status" value="1"/>
</dbReference>
<protein>
    <submittedName>
        <fullName evidence="3">DUF1343 domain-containing protein</fullName>
    </submittedName>
</protein>
<dbReference type="PANTHER" id="PTHR42915:SF1">
    <property type="entry name" value="PEPTIDOGLYCAN BETA-N-ACETYLMURAMIDASE NAMZ"/>
    <property type="match status" value="1"/>
</dbReference>
<evidence type="ECO:0000313" key="4">
    <source>
        <dbReference type="Proteomes" id="UP000289792"/>
    </source>
</evidence>
<evidence type="ECO:0000259" key="1">
    <source>
        <dbReference type="Pfam" id="PF07075"/>
    </source>
</evidence>
<evidence type="ECO:0000259" key="2">
    <source>
        <dbReference type="Pfam" id="PF20732"/>
    </source>
</evidence>
<dbReference type="PIRSF" id="PIRSF016719">
    <property type="entry name" value="UCP016719"/>
    <property type="match status" value="1"/>
</dbReference>
<dbReference type="InterPro" id="IPR008302">
    <property type="entry name" value="NamZ"/>
</dbReference>
<dbReference type="OrthoDB" id="9801061at2"/>
<dbReference type="PROSITE" id="PS51257">
    <property type="entry name" value="PROKAR_LIPOPROTEIN"/>
    <property type="match status" value="1"/>
</dbReference>
<gene>
    <name evidence="3" type="ORF">ESZ48_12205</name>
</gene>
<reference evidence="3 4" key="1">
    <citation type="submission" date="2019-01" db="EMBL/GenBank/DDBJ databases">
        <title>Genome sequence of the Antarctic species Gelidibacter gilvus ACAM 158(T).</title>
        <authorList>
            <person name="Bowman J.P."/>
        </authorList>
    </citation>
    <scope>NUCLEOTIDE SEQUENCE [LARGE SCALE GENOMIC DNA]</scope>
    <source>
        <strain evidence="3 4">IC158</strain>
    </source>
</reference>
<sequence length="419" mass="46858">MRLKMFKNTLFPIITAIVLVLISCGNGSKNQKTEDGRPMTEDVSLKTIKVGANQMENYLKLLEGKQVGVVGNQSSVIFKNTNQQTDHTNYTHLVDSLISLNINVKKVFSPEHGFRGTADAGEKIQDGLDPKTGLPIISLYGDNKKPKPEQLKGLDILIFDIQDVGVRFYTYISTLHYVMEACAEANIPLLILDRPNPNGHYVDGPILEKAYTSFVGMHPIPIAHGMTIGEYAKMINGEKWLKDGIQCELTVIPMANYTHDMPYSLPIKPSPNLPNDQSIALYPSLCFFEGTNVSVGRGTNKQFQVFGSPDLDKNHFNFSFTPQPNEGAKTPPQQGKMCYGEDLTQVQVTSGLNLNYVIDAYTYTADKSKFFNAFFVKLAGTKKLQEQIEKGLSEKEIKATWTKGLEDFKTTRNKYTLYR</sequence>
<dbReference type="Proteomes" id="UP000289792">
    <property type="component" value="Unassembled WGS sequence"/>
</dbReference>
<feature type="domain" description="Peptidoglycan beta-N-acetylmuramidase NamZ C-terminal" evidence="2">
    <location>
        <begin position="281"/>
        <end position="418"/>
    </location>
</feature>
<dbReference type="Gene3D" id="3.40.50.12170">
    <property type="entry name" value="Uncharacterised protein PF07075, DUF1343"/>
    <property type="match status" value="1"/>
</dbReference>
<dbReference type="PANTHER" id="PTHR42915">
    <property type="entry name" value="HYPOTHETICAL 460 KDA PROTEIN IN FEUA-SIGW INTERGENIC REGION [PRECURSOR]"/>
    <property type="match status" value="1"/>
</dbReference>
<dbReference type="Gene3D" id="3.90.1150.140">
    <property type="match status" value="1"/>
</dbReference>
<dbReference type="Pfam" id="PF07075">
    <property type="entry name" value="NamZ_N"/>
    <property type="match status" value="1"/>
</dbReference>
<dbReference type="InterPro" id="IPR048503">
    <property type="entry name" value="NamZ_C"/>
</dbReference>
<dbReference type="AlphaFoldDB" id="A0A4Q0XDY0"/>
<dbReference type="EMBL" id="SDDZ01000007">
    <property type="protein sequence ID" value="RXJ49375.1"/>
    <property type="molecule type" value="Genomic_DNA"/>
</dbReference>
<evidence type="ECO:0000313" key="3">
    <source>
        <dbReference type="EMBL" id="RXJ49375.1"/>
    </source>
</evidence>
<comment type="caution">
    <text evidence="3">The sequence shown here is derived from an EMBL/GenBank/DDBJ whole genome shotgun (WGS) entry which is preliminary data.</text>
</comment>
<accession>A0A4Q0XDY0</accession>
<name>A0A4Q0XDY0_9FLAO</name>